<dbReference type="EMBL" id="JACOPR010000005">
    <property type="protein sequence ID" value="MBC5730991.1"/>
    <property type="molecule type" value="Genomic_DNA"/>
</dbReference>
<dbReference type="Pfam" id="PF08282">
    <property type="entry name" value="Hydrolase_3"/>
    <property type="match status" value="2"/>
</dbReference>
<dbReference type="Gene3D" id="3.40.50.1000">
    <property type="entry name" value="HAD superfamily/HAD-like"/>
    <property type="match status" value="1"/>
</dbReference>
<name>A0ABR7HU99_9FIRM</name>
<dbReference type="Proteomes" id="UP000660021">
    <property type="component" value="Unassembled WGS sequence"/>
</dbReference>
<dbReference type="RefSeq" id="WP_186963788.1">
    <property type="nucleotide sequence ID" value="NZ_JACOPR010000005.1"/>
</dbReference>
<dbReference type="PANTHER" id="PTHR10000">
    <property type="entry name" value="PHOSPHOSERINE PHOSPHATASE"/>
    <property type="match status" value="1"/>
</dbReference>
<proteinExistence type="predicted"/>
<dbReference type="InterPro" id="IPR023214">
    <property type="entry name" value="HAD_sf"/>
</dbReference>
<dbReference type="SUPFAM" id="SSF56784">
    <property type="entry name" value="HAD-like"/>
    <property type="match status" value="1"/>
</dbReference>
<dbReference type="Gene3D" id="3.30.1240.10">
    <property type="match status" value="1"/>
</dbReference>
<dbReference type="InterPro" id="IPR036412">
    <property type="entry name" value="HAD-like_sf"/>
</dbReference>
<evidence type="ECO:0000313" key="2">
    <source>
        <dbReference type="Proteomes" id="UP000660021"/>
    </source>
</evidence>
<protein>
    <submittedName>
        <fullName evidence="1">HAD family phosphatase</fullName>
    </submittedName>
</protein>
<comment type="caution">
    <text evidence="1">The sequence shown here is derived from an EMBL/GenBank/DDBJ whole genome shotgun (WGS) entry which is preliminary data.</text>
</comment>
<reference evidence="1 2" key="1">
    <citation type="submission" date="2020-08" db="EMBL/GenBank/DDBJ databases">
        <title>Genome public.</title>
        <authorList>
            <person name="Liu C."/>
            <person name="Sun Q."/>
        </authorList>
    </citation>
    <scope>NUCLEOTIDE SEQUENCE [LARGE SCALE GENOMIC DNA]</scope>
    <source>
        <strain evidence="1 2">New-38</strain>
    </source>
</reference>
<organism evidence="1 2">
    <name type="scientific">Pseudoflavonifractor hominis</name>
    <dbReference type="NCBI Taxonomy" id="2763059"/>
    <lineage>
        <taxon>Bacteria</taxon>
        <taxon>Bacillati</taxon>
        <taxon>Bacillota</taxon>
        <taxon>Clostridia</taxon>
        <taxon>Eubacteriales</taxon>
        <taxon>Oscillospiraceae</taxon>
        <taxon>Pseudoflavonifractor</taxon>
    </lineage>
</organism>
<accession>A0ABR7HU99</accession>
<sequence>MELFISDLDGTLLDSQAQLSPVSLKILRMLLSDGLPFTVASARTPFSALPLLASLPLRLPWILMNGALLYDPVRQSFPDFVPLSPQAQKILAQAEERCGISGLLFTLEEGRLRCHCSPAAPPAAQHYFDWTALAPYPALWNGFGRRQAAELVSRPLLYGMYLDDRPQRLEQMASLLDGRGLTLDFYRDRYTEERWYLEVYSAQASKGLALARLQHMGAFTHIVAFGDGQNDLALFDACDEGYAVANACPALKAHADGIIPSNEADGVAVYLSKRWNCETDFDRQSLHSEYRR</sequence>
<dbReference type="PANTHER" id="PTHR10000:SF8">
    <property type="entry name" value="HAD SUPERFAMILY HYDROLASE-LIKE, TYPE 3"/>
    <property type="match status" value="1"/>
</dbReference>
<evidence type="ECO:0000313" key="1">
    <source>
        <dbReference type="EMBL" id="MBC5730991.1"/>
    </source>
</evidence>
<keyword evidence="2" id="KW-1185">Reference proteome</keyword>
<gene>
    <name evidence="1" type="ORF">H8S34_09140</name>
</gene>